<organism evidence="3 4">
    <name type="scientific">Steinernema glaseri</name>
    <dbReference type="NCBI Taxonomy" id="37863"/>
    <lineage>
        <taxon>Eukaryota</taxon>
        <taxon>Metazoa</taxon>
        <taxon>Ecdysozoa</taxon>
        <taxon>Nematoda</taxon>
        <taxon>Chromadorea</taxon>
        <taxon>Rhabditida</taxon>
        <taxon>Tylenchina</taxon>
        <taxon>Panagrolaimomorpha</taxon>
        <taxon>Strongyloidoidea</taxon>
        <taxon>Steinernematidae</taxon>
        <taxon>Steinernema</taxon>
    </lineage>
</organism>
<sequence>MRRALVGLLAALLLLSGYSLTAKTYEKVIACGMLDNSTHPSIISYMTPYLTAFGIPISNADLVAHPQVFKWSTNRSNFTYARSIDYKDCGLESVGQLCRGHYDNVSYAVDLNETKTLPVYIPWFDKPANVNETVEARLFKCQDYIPAKEPIVPKGSWSDKLSTWSCRGKGDWLKPAEDECGQKPTDISYGGQCRDLDKYLEIVFVCDQPKSRTIFEADTGFLQSREDYFHNSQFATLQRFAEISEKLLEAHSKNESDSIRAHRRELDGISSTVLDIVRNAHSLAELSTVERKEERALLLHDSDTYDSRELMFARAKVSIRDLGVRRSMELFHLAVVLLSNGSLDDKLGSSSGSWTIYGYRQHRVRDPIKWFNPDFSGDDLARYNVENLFYMMRYKKFGDPRFVSHSFLGTKMPFFFELKDRVVDYYVEYMKNHTLGIAPEHLDFLREPDAHARIAEMYEEIFNPGLIDRKYLEKSSSSYVFYLLAIIPILFIISILGYFYVRHCDIPRVGDHSVQFKRLYTGHDEKQLVPEDASSMDNCDFRILVASQV</sequence>
<dbReference type="AlphaFoldDB" id="A0A1I8AQD6"/>
<name>A0A1I8AQD6_9BILA</name>
<keyword evidence="1" id="KW-0812">Transmembrane</keyword>
<dbReference type="WBParaSite" id="L893_g8095.t1">
    <property type="protein sequence ID" value="L893_g8095.t1"/>
    <property type="gene ID" value="L893_g8095"/>
</dbReference>
<evidence type="ECO:0000256" key="2">
    <source>
        <dbReference type="SAM" id="SignalP"/>
    </source>
</evidence>
<feature type="signal peptide" evidence="2">
    <location>
        <begin position="1"/>
        <end position="21"/>
    </location>
</feature>
<proteinExistence type="predicted"/>
<evidence type="ECO:0000256" key="1">
    <source>
        <dbReference type="SAM" id="Phobius"/>
    </source>
</evidence>
<evidence type="ECO:0000313" key="3">
    <source>
        <dbReference type="Proteomes" id="UP000095287"/>
    </source>
</evidence>
<keyword evidence="1" id="KW-0472">Membrane</keyword>
<keyword evidence="3" id="KW-1185">Reference proteome</keyword>
<protein>
    <submittedName>
        <fullName evidence="4">C-type lectin domain-containing protein</fullName>
    </submittedName>
</protein>
<keyword evidence="2" id="KW-0732">Signal</keyword>
<accession>A0A1I8AQD6</accession>
<keyword evidence="1" id="KW-1133">Transmembrane helix</keyword>
<feature type="transmembrane region" description="Helical" evidence="1">
    <location>
        <begin position="479"/>
        <end position="501"/>
    </location>
</feature>
<dbReference type="Proteomes" id="UP000095287">
    <property type="component" value="Unplaced"/>
</dbReference>
<evidence type="ECO:0000313" key="4">
    <source>
        <dbReference type="WBParaSite" id="L893_g8095.t1"/>
    </source>
</evidence>
<reference evidence="4" key="1">
    <citation type="submission" date="2016-11" db="UniProtKB">
        <authorList>
            <consortium name="WormBaseParasite"/>
        </authorList>
    </citation>
    <scope>IDENTIFICATION</scope>
</reference>
<feature type="chain" id="PRO_5009314927" evidence="2">
    <location>
        <begin position="22"/>
        <end position="549"/>
    </location>
</feature>